<evidence type="ECO:0000313" key="6">
    <source>
        <dbReference type="Proteomes" id="UP000266861"/>
    </source>
</evidence>
<dbReference type="PROSITE" id="PS00036">
    <property type="entry name" value="BZIP_BASIC"/>
    <property type="match status" value="1"/>
</dbReference>
<dbReference type="PANTHER" id="PTHR40621">
    <property type="entry name" value="TRANSCRIPTION FACTOR KAPC-RELATED"/>
    <property type="match status" value="1"/>
</dbReference>
<dbReference type="InterPro" id="IPR050936">
    <property type="entry name" value="AP-1-like"/>
</dbReference>
<name>A0A397GM99_9GLOM</name>
<feature type="compositionally biased region" description="Polar residues" evidence="3">
    <location>
        <begin position="296"/>
        <end position="318"/>
    </location>
</feature>
<feature type="compositionally biased region" description="Low complexity" evidence="3">
    <location>
        <begin position="155"/>
        <end position="180"/>
    </location>
</feature>
<comment type="subcellular location">
    <subcellularLocation>
        <location evidence="1">Nucleus</location>
    </subcellularLocation>
</comment>
<gene>
    <name evidence="5" type="ORF">Glove_464g20</name>
</gene>
<feature type="region of interest" description="Disordered" evidence="3">
    <location>
        <begin position="329"/>
        <end position="348"/>
    </location>
</feature>
<dbReference type="SMART" id="SM00338">
    <property type="entry name" value="BRLZ"/>
    <property type="match status" value="1"/>
</dbReference>
<keyword evidence="6" id="KW-1185">Reference proteome</keyword>
<dbReference type="GO" id="GO:0000976">
    <property type="term" value="F:transcription cis-regulatory region binding"/>
    <property type="evidence" value="ECO:0007669"/>
    <property type="project" value="InterPro"/>
</dbReference>
<dbReference type="InterPro" id="IPR004827">
    <property type="entry name" value="bZIP"/>
</dbReference>
<dbReference type="GO" id="GO:0090575">
    <property type="term" value="C:RNA polymerase II transcription regulator complex"/>
    <property type="evidence" value="ECO:0007669"/>
    <property type="project" value="TreeGrafter"/>
</dbReference>
<dbReference type="PROSITE" id="PS50217">
    <property type="entry name" value="BZIP"/>
    <property type="match status" value="1"/>
</dbReference>
<feature type="region of interest" description="Disordered" evidence="3">
    <location>
        <begin position="255"/>
        <end position="283"/>
    </location>
</feature>
<keyword evidence="2" id="KW-0539">Nucleus</keyword>
<protein>
    <recommendedName>
        <fullName evidence="4">BZIP domain-containing protein</fullName>
    </recommendedName>
</protein>
<sequence>MSGNLLPSNNNPFGVDDAFDTYIDMDFLRNDTMEEEVDIGNMSNSDLFHYYLEGELAKDQVNLDSTNYVTMQNVDDFSLAADPDSAPETSSPDQRNVIEDTDVLSQPTNVSTAVGPSLAILNAQLAELLAKLPSIKQEAIIEDKVSSLPDSTLPANSTLTTSRSATSTSNNSNATSNNANDGQKLTDDNNQIDLKKLSSKERRQLRNKISARNFRVRRKEYIQSLESTKEQQQEEINLLRQALLHLQEENTKLQQEVEELRKQQKQNNKTFITSPPSPPHISSLAAKEINNNQEYFKNGNSQRSSNQNKSVPQNQSHSSDSRYLIIPNVNKDASPSSSSGSPKTWQDSRVRVQTTFIPEFNFDKHLFEDKPELSYFDSIACSQPIRRSDSFDARLQDNGQMAQFAYTLFSTIVQQITVLFFEAVCATPQQEMISALFPNVNSSPNTMAESQKSLEIFDNEKRETNIIEREPNVILDQPSLDPLPSNNEIDVVKNEEESNNEINADKNERETKIISDQPSLDLLSVNNEINEEPLLDNNMMVEFVEEASVLDWLYDSMVNHVVEQSQMEARIMELSDWVGEEWDDNVLPFLF</sequence>
<feature type="domain" description="BZIP" evidence="4">
    <location>
        <begin position="197"/>
        <end position="260"/>
    </location>
</feature>
<dbReference type="InterPro" id="IPR046347">
    <property type="entry name" value="bZIP_sf"/>
</dbReference>
<proteinExistence type="predicted"/>
<dbReference type="GO" id="GO:0001228">
    <property type="term" value="F:DNA-binding transcription activator activity, RNA polymerase II-specific"/>
    <property type="evidence" value="ECO:0007669"/>
    <property type="project" value="TreeGrafter"/>
</dbReference>
<dbReference type="STRING" id="1348612.A0A397GM99"/>
<feature type="region of interest" description="Disordered" evidence="3">
    <location>
        <begin position="148"/>
        <end position="191"/>
    </location>
</feature>
<dbReference type="Gene3D" id="1.20.5.170">
    <property type="match status" value="1"/>
</dbReference>
<feature type="region of interest" description="Disordered" evidence="3">
    <location>
        <begin position="296"/>
        <end position="321"/>
    </location>
</feature>
<dbReference type="OrthoDB" id="5571888at2759"/>
<evidence type="ECO:0000259" key="4">
    <source>
        <dbReference type="PROSITE" id="PS50217"/>
    </source>
</evidence>
<dbReference type="SUPFAM" id="SSF57959">
    <property type="entry name" value="Leucine zipper domain"/>
    <property type="match status" value="1"/>
</dbReference>
<comment type="caution">
    <text evidence="5">The sequence shown here is derived from an EMBL/GenBank/DDBJ whole genome shotgun (WGS) entry which is preliminary data.</text>
</comment>
<dbReference type="EMBL" id="PQFF01000406">
    <property type="protein sequence ID" value="RHZ52172.1"/>
    <property type="molecule type" value="Genomic_DNA"/>
</dbReference>
<dbReference type="PANTHER" id="PTHR40621:SF10">
    <property type="entry name" value="BZIP DOMAIN-CONTAINING PROTEIN"/>
    <property type="match status" value="1"/>
</dbReference>
<dbReference type="Pfam" id="PF07716">
    <property type="entry name" value="bZIP_2"/>
    <property type="match status" value="1"/>
</dbReference>
<organism evidence="5 6">
    <name type="scientific">Diversispora epigaea</name>
    <dbReference type="NCBI Taxonomy" id="1348612"/>
    <lineage>
        <taxon>Eukaryota</taxon>
        <taxon>Fungi</taxon>
        <taxon>Fungi incertae sedis</taxon>
        <taxon>Mucoromycota</taxon>
        <taxon>Glomeromycotina</taxon>
        <taxon>Glomeromycetes</taxon>
        <taxon>Diversisporales</taxon>
        <taxon>Diversisporaceae</taxon>
        <taxon>Diversispora</taxon>
    </lineage>
</organism>
<dbReference type="Proteomes" id="UP000266861">
    <property type="component" value="Unassembled WGS sequence"/>
</dbReference>
<reference evidence="5 6" key="1">
    <citation type="submission" date="2018-08" db="EMBL/GenBank/DDBJ databases">
        <title>Genome and evolution of the arbuscular mycorrhizal fungus Diversispora epigaea (formerly Glomus versiforme) and its bacterial endosymbionts.</title>
        <authorList>
            <person name="Sun X."/>
            <person name="Fei Z."/>
            <person name="Harrison M."/>
        </authorList>
    </citation>
    <scope>NUCLEOTIDE SEQUENCE [LARGE SCALE GENOMIC DNA]</scope>
    <source>
        <strain evidence="5 6">IT104</strain>
    </source>
</reference>
<evidence type="ECO:0000256" key="2">
    <source>
        <dbReference type="ARBA" id="ARBA00023242"/>
    </source>
</evidence>
<evidence type="ECO:0000256" key="1">
    <source>
        <dbReference type="ARBA" id="ARBA00004123"/>
    </source>
</evidence>
<evidence type="ECO:0000313" key="5">
    <source>
        <dbReference type="EMBL" id="RHZ52172.1"/>
    </source>
</evidence>
<dbReference type="CDD" id="cd14810">
    <property type="entry name" value="bZIP_u1"/>
    <property type="match status" value="1"/>
</dbReference>
<accession>A0A397GM99</accession>
<dbReference type="AlphaFoldDB" id="A0A397GM99"/>
<evidence type="ECO:0000256" key="3">
    <source>
        <dbReference type="SAM" id="MobiDB-lite"/>
    </source>
</evidence>